<sequence length="283" mass="31033">MTVENRSDTFDIGGELTVHRLGYGAMRLTGEEIIGPPDDEEEAKGVLKEAVDCGVDFVDTADSYGPCVSERLIGEALAPYPDDLVVATKAGLLRDDRDGAWKKCGRPDYVRNAVLGSLDRLQVDTIDLYQYHRPDPDVPFEDAVETFAELKDEGKVRHVGLSNVSVDQLEEARDIVDVATVQNQFNVGNREDDDVLEACEEYGIGFIPWYPLGAGDLGDVEEAVEEIADDHDASRQQIALAWLLQHSDVTLPIPGTSSVDHLHDNVAASHIELSDDEMARLDG</sequence>
<dbReference type="Proteomes" id="UP001596328">
    <property type="component" value="Unassembled WGS sequence"/>
</dbReference>
<proteinExistence type="predicted"/>
<dbReference type="SUPFAM" id="SSF51430">
    <property type="entry name" value="NAD(P)-linked oxidoreductase"/>
    <property type="match status" value="1"/>
</dbReference>
<dbReference type="Gene3D" id="3.20.20.100">
    <property type="entry name" value="NADP-dependent oxidoreductase domain"/>
    <property type="match status" value="1"/>
</dbReference>
<dbReference type="Pfam" id="PF00248">
    <property type="entry name" value="Aldo_ket_red"/>
    <property type="match status" value="1"/>
</dbReference>
<evidence type="ECO:0000313" key="3">
    <source>
        <dbReference type="EMBL" id="MFC6724894.1"/>
    </source>
</evidence>
<dbReference type="InterPro" id="IPR036812">
    <property type="entry name" value="NAD(P)_OxRdtase_dom_sf"/>
</dbReference>
<feature type="domain" description="NADP-dependent oxidoreductase" evidence="2">
    <location>
        <begin position="20"/>
        <end position="282"/>
    </location>
</feature>
<dbReference type="PANTHER" id="PTHR43625:SF40">
    <property type="entry name" value="ALDO-KETO REDUCTASE YAKC [NADP(+)]"/>
    <property type="match status" value="1"/>
</dbReference>
<gene>
    <name evidence="3" type="ORF">ACFQE1_11035</name>
</gene>
<dbReference type="PRINTS" id="PR00069">
    <property type="entry name" value="ALDKETRDTASE"/>
</dbReference>
<organism evidence="3 4">
    <name type="scientific">Halobium palmae</name>
    <dbReference type="NCBI Taxonomy" id="1776492"/>
    <lineage>
        <taxon>Archaea</taxon>
        <taxon>Methanobacteriati</taxon>
        <taxon>Methanobacteriota</taxon>
        <taxon>Stenosarchaea group</taxon>
        <taxon>Halobacteria</taxon>
        <taxon>Halobacteriales</taxon>
        <taxon>Haloferacaceae</taxon>
        <taxon>Halobium</taxon>
    </lineage>
</organism>
<dbReference type="AlphaFoldDB" id="A0ABD5S062"/>
<keyword evidence="4" id="KW-1185">Reference proteome</keyword>
<dbReference type="NCBIfam" id="NF007695">
    <property type="entry name" value="PRK10376.1"/>
    <property type="match status" value="1"/>
</dbReference>
<dbReference type="InterPro" id="IPR050791">
    <property type="entry name" value="Aldo-Keto_reductase"/>
</dbReference>
<dbReference type="GO" id="GO:0016491">
    <property type="term" value="F:oxidoreductase activity"/>
    <property type="evidence" value="ECO:0007669"/>
    <property type="project" value="UniProtKB-KW"/>
</dbReference>
<accession>A0ABD5S062</accession>
<dbReference type="PANTHER" id="PTHR43625">
    <property type="entry name" value="AFLATOXIN B1 ALDEHYDE REDUCTASE"/>
    <property type="match status" value="1"/>
</dbReference>
<protein>
    <submittedName>
        <fullName evidence="3">Aldo/keto reductase</fullName>
    </submittedName>
</protein>
<dbReference type="EMBL" id="JBHSWU010000313">
    <property type="protein sequence ID" value="MFC6724894.1"/>
    <property type="molecule type" value="Genomic_DNA"/>
</dbReference>
<dbReference type="CDD" id="cd19088">
    <property type="entry name" value="AKR_AKR13B1"/>
    <property type="match status" value="1"/>
</dbReference>
<evidence type="ECO:0000259" key="2">
    <source>
        <dbReference type="Pfam" id="PF00248"/>
    </source>
</evidence>
<reference evidence="3 4" key="1">
    <citation type="journal article" date="2019" name="Int. J. Syst. Evol. Microbiol.">
        <title>The Global Catalogue of Microorganisms (GCM) 10K type strain sequencing project: providing services to taxonomists for standard genome sequencing and annotation.</title>
        <authorList>
            <consortium name="The Broad Institute Genomics Platform"/>
            <consortium name="The Broad Institute Genome Sequencing Center for Infectious Disease"/>
            <person name="Wu L."/>
            <person name="Ma J."/>
        </authorList>
    </citation>
    <scope>NUCLEOTIDE SEQUENCE [LARGE SCALE GENOMIC DNA]</scope>
    <source>
        <strain evidence="3 4">NBRC 111368</strain>
    </source>
</reference>
<evidence type="ECO:0000256" key="1">
    <source>
        <dbReference type="ARBA" id="ARBA00023002"/>
    </source>
</evidence>
<dbReference type="InterPro" id="IPR020471">
    <property type="entry name" value="AKR"/>
</dbReference>
<keyword evidence="1" id="KW-0560">Oxidoreductase</keyword>
<dbReference type="InterPro" id="IPR023210">
    <property type="entry name" value="NADP_OxRdtase_dom"/>
</dbReference>
<evidence type="ECO:0000313" key="4">
    <source>
        <dbReference type="Proteomes" id="UP001596328"/>
    </source>
</evidence>
<name>A0ABD5S062_9EURY</name>
<comment type="caution">
    <text evidence="3">The sequence shown here is derived from an EMBL/GenBank/DDBJ whole genome shotgun (WGS) entry which is preliminary data.</text>
</comment>